<dbReference type="GO" id="GO:0016810">
    <property type="term" value="F:hydrolase activity, acting on carbon-nitrogen (but not peptide) bonds"/>
    <property type="evidence" value="ECO:0007669"/>
    <property type="project" value="TreeGrafter"/>
</dbReference>
<dbReference type="Proteomes" id="UP000694621">
    <property type="component" value="Unplaced"/>
</dbReference>
<dbReference type="PANTHER" id="PTHR28583">
    <property type="entry name" value="ACID AMIDASE"/>
    <property type="match status" value="1"/>
</dbReference>
<organism evidence="2 3">
    <name type="scientific">Astyanax mexicanus</name>
    <name type="common">Blind cave fish</name>
    <name type="synonym">Astyanax fasciatus mexicanus</name>
    <dbReference type="NCBI Taxonomy" id="7994"/>
    <lineage>
        <taxon>Eukaryota</taxon>
        <taxon>Metazoa</taxon>
        <taxon>Chordata</taxon>
        <taxon>Craniata</taxon>
        <taxon>Vertebrata</taxon>
        <taxon>Euteleostomi</taxon>
        <taxon>Actinopterygii</taxon>
        <taxon>Neopterygii</taxon>
        <taxon>Teleostei</taxon>
        <taxon>Ostariophysi</taxon>
        <taxon>Characiformes</taxon>
        <taxon>Characoidei</taxon>
        <taxon>Acestrorhamphidae</taxon>
        <taxon>Acestrorhamphinae</taxon>
        <taxon>Astyanax</taxon>
    </lineage>
</organism>
<dbReference type="Pfam" id="PF15508">
    <property type="entry name" value="NAAA-beta"/>
    <property type="match status" value="1"/>
</dbReference>
<dbReference type="InterPro" id="IPR029130">
    <property type="entry name" value="Acid_ceramidase_N"/>
</dbReference>
<dbReference type="PANTHER" id="PTHR28583:SF4">
    <property type="entry name" value="N-ACYLETHANOLAMINE-HYDROLYZING ACID AMIDASE"/>
    <property type="match status" value="1"/>
</dbReference>
<evidence type="ECO:0000259" key="1">
    <source>
        <dbReference type="Pfam" id="PF15508"/>
    </source>
</evidence>
<reference evidence="2" key="1">
    <citation type="submission" date="2025-08" db="UniProtKB">
        <authorList>
            <consortium name="Ensembl"/>
        </authorList>
    </citation>
    <scope>IDENTIFICATION</scope>
</reference>
<dbReference type="Ensembl" id="ENSAMXT00005023541.1">
    <property type="protein sequence ID" value="ENSAMXP00005021297.1"/>
    <property type="gene ID" value="ENSAMXG00005010964.1"/>
</dbReference>
<feature type="domain" description="Acid ceramidase N-terminal" evidence="1">
    <location>
        <begin position="35"/>
        <end position="93"/>
    </location>
</feature>
<evidence type="ECO:0000313" key="2">
    <source>
        <dbReference type="Ensembl" id="ENSAMXP00005021297.1"/>
    </source>
</evidence>
<evidence type="ECO:0000313" key="3">
    <source>
        <dbReference type="Proteomes" id="UP000694621"/>
    </source>
</evidence>
<accession>A0A8B9JGP7</accession>
<dbReference type="AlphaFoldDB" id="A0A8B9JGP7"/>
<proteinExistence type="predicted"/>
<name>A0A8B9JGP7_ASTMX</name>
<sequence>THNTAAHSAQFRGLAMNTLLLWAVFGVSVCGGSFTPPAVNISLDEPAEQRWAPLLKIFDKDFLKKAAAEVIDTTVPKWVHYAIKPVVKALEKYVPQPYAGEIMGMASFYQSDISDIILLNFAYEVSAFCTSIVAQNSNGNIYHGRNLDYPHEVLKNLTIDILFIKNGQV</sequence>
<protein>
    <submittedName>
        <fullName evidence="2">N-acylethanolamine acid amidase</fullName>
    </submittedName>
</protein>